<feature type="compositionally biased region" description="Polar residues" evidence="1">
    <location>
        <begin position="332"/>
        <end position="343"/>
    </location>
</feature>
<feature type="compositionally biased region" description="Low complexity" evidence="1">
    <location>
        <begin position="185"/>
        <end position="204"/>
    </location>
</feature>
<dbReference type="PANTHER" id="PTHR16861">
    <property type="entry name" value="GLYCOPROTEIN 38"/>
    <property type="match status" value="1"/>
</dbReference>
<feature type="region of interest" description="Disordered" evidence="1">
    <location>
        <begin position="268"/>
        <end position="420"/>
    </location>
</feature>
<dbReference type="OMA" id="GMSNHQQ"/>
<organism evidence="3 4">
    <name type="scientific">Emericella nidulans (strain FGSC A4 / ATCC 38163 / CBS 112.46 / NRRL 194 / M139)</name>
    <name type="common">Aspergillus nidulans</name>
    <dbReference type="NCBI Taxonomy" id="227321"/>
    <lineage>
        <taxon>Eukaryota</taxon>
        <taxon>Fungi</taxon>
        <taxon>Dikarya</taxon>
        <taxon>Ascomycota</taxon>
        <taxon>Pezizomycotina</taxon>
        <taxon>Eurotiomycetes</taxon>
        <taxon>Eurotiomycetidae</taxon>
        <taxon>Eurotiales</taxon>
        <taxon>Aspergillaceae</taxon>
        <taxon>Aspergillus</taxon>
        <taxon>Aspergillus subgen. Nidulantes</taxon>
    </lineage>
</organism>
<keyword evidence="4" id="KW-1185">Reference proteome</keyword>
<protein>
    <submittedName>
        <fullName evidence="3">GPI-anchored cell wall protein Pst1, putative (AFU_orthologue AFUA_6G10290)</fullName>
    </submittedName>
</protein>
<dbReference type="InterPro" id="IPR036941">
    <property type="entry name" value="Rcpt_L-dom_sf"/>
</dbReference>
<dbReference type="OrthoDB" id="536881at2759"/>
<dbReference type="PANTHER" id="PTHR16861:SF4">
    <property type="entry name" value="SH3 DOMAIN PROTEIN (AFU_ORTHOLOGUE AFUA_1G13610)"/>
    <property type="match status" value="1"/>
</dbReference>
<dbReference type="Gene3D" id="3.80.20.20">
    <property type="entry name" value="Receptor L-domain"/>
    <property type="match status" value="1"/>
</dbReference>
<dbReference type="HOGENOM" id="CLU_061408_0_0_1"/>
<feature type="compositionally biased region" description="Low complexity" evidence="1">
    <location>
        <begin position="350"/>
        <end position="379"/>
    </location>
</feature>
<evidence type="ECO:0000313" key="3">
    <source>
        <dbReference type="EMBL" id="CBF78895.1"/>
    </source>
</evidence>
<proteinExistence type="predicted"/>
<keyword evidence="2" id="KW-0812">Transmembrane</keyword>
<evidence type="ECO:0000313" key="4">
    <source>
        <dbReference type="Proteomes" id="UP000000560"/>
    </source>
</evidence>
<keyword evidence="2" id="KW-1133">Transmembrane helix</keyword>
<accession>C8VD31</accession>
<dbReference type="RefSeq" id="XP_664795.1">
    <property type="nucleotide sequence ID" value="XM_659703.1"/>
</dbReference>
<reference evidence="4" key="1">
    <citation type="journal article" date="2005" name="Nature">
        <title>Sequencing of Aspergillus nidulans and comparative analysis with A. fumigatus and A. oryzae.</title>
        <authorList>
            <person name="Galagan J.E."/>
            <person name="Calvo S.E."/>
            <person name="Cuomo C."/>
            <person name="Ma L.J."/>
            <person name="Wortman J.R."/>
            <person name="Batzoglou S."/>
            <person name="Lee S.I."/>
            <person name="Basturkmen M."/>
            <person name="Spevak C.C."/>
            <person name="Clutterbuck J."/>
            <person name="Kapitonov V."/>
            <person name="Jurka J."/>
            <person name="Scazzocchio C."/>
            <person name="Farman M."/>
            <person name="Butler J."/>
            <person name="Purcell S."/>
            <person name="Harris S."/>
            <person name="Braus G.H."/>
            <person name="Draht O."/>
            <person name="Busch S."/>
            <person name="D'Enfert C."/>
            <person name="Bouchier C."/>
            <person name="Goldman G.H."/>
            <person name="Bell-Pedersen D."/>
            <person name="Griffiths-Jones S."/>
            <person name="Doonan J.H."/>
            <person name="Yu J."/>
            <person name="Vienken K."/>
            <person name="Pain A."/>
            <person name="Freitag M."/>
            <person name="Selker E.U."/>
            <person name="Archer D.B."/>
            <person name="Penalva M.A."/>
            <person name="Oakley B.R."/>
            <person name="Momany M."/>
            <person name="Tanaka T."/>
            <person name="Kumagai T."/>
            <person name="Asai K."/>
            <person name="Machida M."/>
            <person name="Nierman W.C."/>
            <person name="Denning D.W."/>
            <person name="Caddick M."/>
            <person name="Hynes M."/>
            <person name="Paoletti M."/>
            <person name="Fischer R."/>
            <person name="Miller B."/>
            <person name="Dyer P."/>
            <person name="Sachs M.S."/>
            <person name="Osmani S.A."/>
            <person name="Birren B.W."/>
        </authorList>
    </citation>
    <scope>NUCLEOTIDE SEQUENCE [LARGE SCALE GENOMIC DNA]</scope>
    <source>
        <strain evidence="4">FGSC A4 / ATCC 38163 / CBS 112.46 / NRRL 194 / M139</strain>
    </source>
</reference>
<name>Q5AWY9_EMENI</name>
<evidence type="ECO:0000256" key="2">
    <source>
        <dbReference type="SAM" id="Phobius"/>
    </source>
</evidence>
<gene>
    <name evidence="3" type="ORF">ANIA_07191</name>
</gene>
<dbReference type="EMBL" id="BN001304">
    <property type="protein sequence ID" value="CBF78895.1"/>
    <property type="molecule type" value="Genomic_DNA"/>
</dbReference>
<feature type="region of interest" description="Disordered" evidence="1">
    <location>
        <begin position="185"/>
        <end position="205"/>
    </location>
</feature>
<reference evidence="4" key="2">
    <citation type="journal article" date="2009" name="Fungal Genet. Biol.">
        <title>The 2008 update of the Aspergillus nidulans genome annotation: a community effort.</title>
        <authorList>
            <person name="Wortman J.R."/>
            <person name="Gilsenan J.M."/>
            <person name="Joardar V."/>
            <person name="Deegan J."/>
            <person name="Clutterbuck J."/>
            <person name="Andersen M.R."/>
            <person name="Archer D."/>
            <person name="Bencina M."/>
            <person name="Braus G."/>
            <person name="Coutinho P."/>
            <person name="von Dohren H."/>
            <person name="Doonan J."/>
            <person name="Driessen A.J."/>
            <person name="Durek P."/>
            <person name="Espeso E."/>
            <person name="Fekete E."/>
            <person name="Flipphi M."/>
            <person name="Estrada C.G."/>
            <person name="Geysens S."/>
            <person name="Goldman G."/>
            <person name="de Groot P.W."/>
            <person name="Hansen K."/>
            <person name="Harris S.D."/>
            <person name="Heinekamp T."/>
            <person name="Helmstaedt K."/>
            <person name="Henrissat B."/>
            <person name="Hofmann G."/>
            <person name="Homan T."/>
            <person name="Horio T."/>
            <person name="Horiuchi H."/>
            <person name="James S."/>
            <person name="Jones M."/>
            <person name="Karaffa L."/>
            <person name="Karanyi Z."/>
            <person name="Kato M."/>
            <person name="Keller N."/>
            <person name="Kelly D.E."/>
            <person name="Kiel J.A."/>
            <person name="Kim J.M."/>
            <person name="van der Klei I.J."/>
            <person name="Klis F.M."/>
            <person name="Kovalchuk A."/>
            <person name="Krasevec N."/>
            <person name="Kubicek C.P."/>
            <person name="Liu B."/>
            <person name="Maccabe A."/>
            <person name="Meyer V."/>
            <person name="Mirabito P."/>
            <person name="Miskei M."/>
            <person name="Mos M."/>
            <person name="Mullins J."/>
            <person name="Nelson D.R."/>
            <person name="Nielsen J."/>
            <person name="Oakley B.R."/>
            <person name="Osmani S.A."/>
            <person name="Pakula T."/>
            <person name="Paszewski A."/>
            <person name="Paulsen I."/>
            <person name="Pilsyk S."/>
            <person name="Pocsi I."/>
            <person name="Punt P.J."/>
            <person name="Ram A.F."/>
            <person name="Ren Q."/>
            <person name="Robellet X."/>
            <person name="Robson G."/>
            <person name="Seiboth B."/>
            <person name="van Solingen P."/>
            <person name="Specht T."/>
            <person name="Sun J."/>
            <person name="Taheri-Talesh N."/>
            <person name="Takeshita N."/>
            <person name="Ussery D."/>
            <person name="vanKuyk P.A."/>
            <person name="Visser H."/>
            <person name="van de Vondervoort P.J."/>
            <person name="de Vries R.P."/>
            <person name="Walton J."/>
            <person name="Xiang X."/>
            <person name="Xiong Y."/>
            <person name="Zeng A.P."/>
            <person name="Brandt B.W."/>
            <person name="Cornell M.J."/>
            <person name="van den Hondel C.A."/>
            <person name="Visser J."/>
            <person name="Oliver S.G."/>
            <person name="Turner G."/>
        </authorList>
    </citation>
    <scope>GENOME REANNOTATION</scope>
    <source>
        <strain evidence="4">FGSC A4 / ATCC 38163 / CBS 112.46 / NRRL 194 / M139</strain>
    </source>
</reference>
<dbReference type="AlphaFoldDB" id="Q5AWY9"/>
<dbReference type="Proteomes" id="UP000000560">
    <property type="component" value="Chromosome IV"/>
</dbReference>
<feature type="compositionally biased region" description="Polar residues" evidence="1">
    <location>
        <begin position="276"/>
        <end position="286"/>
    </location>
</feature>
<feature type="region of interest" description="Disordered" evidence="1">
    <location>
        <begin position="433"/>
        <end position="454"/>
    </location>
</feature>
<keyword evidence="2" id="KW-0472">Membrane</keyword>
<accession>Q5AWY9</accession>
<dbReference type="SUPFAM" id="SSF52058">
    <property type="entry name" value="L domain-like"/>
    <property type="match status" value="1"/>
</dbReference>
<dbReference type="KEGG" id="ani:ANIA_07191"/>
<evidence type="ECO:0000256" key="1">
    <source>
        <dbReference type="SAM" id="MobiDB-lite"/>
    </source>
</evidence>
<dbReference type="InParanoid" id="Q5AWY9"/>
<dbReference type="GeneID" id="2869894"/>
<sequence>MTQLTTTFSGASITISSQASADSAFDKCSSISGSVTIAPSASGTLALDGLERISEDLIIESTDLVGISIPDIEDVGGSVTVTGNEQLNRLSLGSLSSIAGDLEVKGNNALADLVMNSLEVVRGVGSLSAISAALFSFEELERVGGESEIVSTGSAGCAGIDALNQAGSEEAEGEVFRGSYTCATTSASPTSTSTSTDEATDSSAGSGLGGGAIAGIVVGVVVGVLIILILIWLLLRRQRKNPVIHGANAAVIGGGFSSGAAAAVMAKSKGEEKGLNHNTSLSTSPREGSAPVSAAAGGAGGGSIPRRPVSIATTSMSSPSTYHPSSTFPSSLTAGTSNRSSLPLPTALIPGTNGSSNPPGSRPSDGGDALFFFTTTPSAGRPPPRPARQPSESDVPMLDSENVHEVSGVAVPAREEKRSERVLEEGKVFELDGGFDGARHQRAINGEPEVDAKQ</sequence>
<feature type="transmembrane region" description="Helical" evidence="2">
    <location>
        <begin position="212"/>
        <end position="235"/>
    </location>
</feature>
<feature type="compositionally biased region" description="Low complexity" evidence="1">
    <location>
        <begin position="313"/>
        <end position="331"/>
    </location>
</feature>